<dbReference type="InterPro" id="IPR000847">
    <property type="entry name" value="LysR_HTH_N"/>
</dbReference>
<protein>
    <submittedName>
        <fullName evidence="6">LysR family transcriptional regulator</fullName>
    </submittedName>
</protein>
<dbReference type="PANTHER" id="PTHR30118:SF15">
    <property type="entry name" value="TRANSCRIPTIONAL REGULATORY PROTEIN"/>
    <property type="match status" value="1"/>
</dbReference>
<gene>
    <name evidence="6" type="ORF">PSH88_19470</name>
</gene>
<dbReference type="PANTHER" id="PTHR30118">
    <property type="entry name" value="HTH-TYPE TRANSCRIPTIONAL REGULATOR LEUO-RELATED"/>
    <property type="match status" value="1"/>
</dbReference>
<dbReference type="Gene3D" id="1.10.10.10">
    <property type="entry name" value="Winged helix-like DNA-binding domain superfamily/Winged helix DNA-binding domain"/>
    <property type="match status" value="1"/>
</dbReference>
<proteinExistence type="inferred from homology"/>
<evidence type="ECO:0000256" key="2">
    <source>
        <dbReference type="ARBA" id="ARBA00023015"/>
    </source>
</evidence>
<accession>A0ABY9GZZ5</accession>
<dbReference type="InterPro" id="IPR036390">
    <property type="entry name" value="WH_DNA-bd_sf"/>
</dbReference>
<dbReference type="Gene3D" id="3.40.190.10">
    <property type="entry name" value="Periplasmic binding protein-like II"/>
    <property type="match status" value="2"/>
</dbReference>
<keyword evidence="2" id="KW-0805">Transcription regulation</keyword>
<keyword evidence="4" id="KW-0804">Transcription</keyword>
<keyword evidence="3" id="KW-0238">DNA-binding</keyword>
<evidence type="ECO:0000256" key="3">
    <source>
        <dbReference type="ARBA" id="ARBA00023125"/>
    </source>
</evidence>
<dbReference type="SUPFAM" id="SSF46785">
    <property type="entry name" value="Winged helix' DNA-binding domain"/>
    <property type="match status" value="1"/>
</dbReference>
<dbReference type="InterPro" id="IPR005119">
    <property type="entry name" value="LysR_subst-bd"/>
</dbReference>
<evidence type="ECO:0000313" key="6">
    <source>
        <dbReference type="EMBL" id="WLI21416.1"/>
    </source>
</evidence>
<dbReference type="InterPro" id="IPR050389">
    <property type="entry name" value="LysR-type_TF"/>
</dbReference>
<name>A0ABY9GZZ5_9PSED</name>
<keyword evidence="7" id="KW-1185">Reference proteome</keyword>
<sequence length="361" mass="40025">MQNMHELTTFKLASETFLDSNLQLVSSAASEIFPMIAFDKLDLNLIRVFDAVMEERSVLRASQRLHLSQSAVSHALSRLRDSLNEEIFVRTGKGMTPTSYAFEISVPLRAALHSISLALSPADSAFKPKSVKRSFVIAANDYVSATLLPRLNRRLATLAPGINLMITPSTRLDLAEQIDLGRIDVAIGTFRSIPDRLRSLLLLLQDEVLVCSGVHPTGDNEVRLQDMAEFPLAVVSLGAEGAHSAYILERGLARQAEMYDREALERALAGAGLSVRRQIVLPHFLALPMLLEDSELLAIIPQPLAKTFARSLGFKIKSLPYPVTRQRLDMIWHMNNDNDTAQRWLQEQISAAALDTSQSQD</sequence>
<dbReference type="Pfam" id="PF00126">
    <property type="entry name" value="HTH_1"/>
    <property type="match status" value="1"/>
</dbReference>
<dbReference type="InterPro" id="IPR036388">
    <property type="entry name" value="WH-like_DNA-bd_sf"/>
</dbReference>
<dbReference type="PROSITE" id="PS50931">
    <property type="entry name" value="HTH_LYSR"/>
    <property type="match status" value="1"/>
</dbReference>
<dbReference type="RefSeq" id="WP_305427028.1">
    <property type="nucleotide sequence ID" value="NZ_CP117430.1"/>
</dbReference>
<dbReference type="PRINTS" id="PR00039">
    <property type="entry name" value="HTHLYSR"/>
</dbReference>
<comment type="similarity">
    <text evidence="1">Belongs to the LysR transcriptional regulatory family.</text>
</comment>
<feature type="domain" description="HTH lysR-type" evidence="5">
    <location>
        <begin position="41"/>
        <end position="98"/>
    </location>
</feature>
<evidence type="ECO:0000259" key="5">
    <source>
        <dbReference type="PROSITE" id="PS50931"/>
    </source>
</evidence>
<dbReference type="Proteomes" id="UP001230768">
    <property type="component" value="Chromosome"/>
</dbReference>
<dbReference type="Pfam" id="PF03466">
    <property type="entry name" value="LysR_substrate"/>
    <property type="match status" value="1"/>
</dbReference>
<dbReference type="EMBL" id="CP117430">
    <property type="protein sequence ID" value="WLI21416.1"/>
    <property type="molecule type" value="Genomic_DNA"/>
</dbReference>
<reference evidence="6 7" key="1">
    <citation type="submission" date="2023-02" db="EMBL/GenBank/DDBJ databases">
        <title>Evolution of Hrp T3SS in non-pathogenic Pseudomonas fluorescens.</title>
        <authorList>
            <person name="Liao K."/>
            <person name="Wei H."/>
            <person name="Gu Y."/>
        </authorList>
    </citation>
    <scope>NUCLEOTIDE SEQUENCE [LARGE SCALE GENOMIC DNA]</scope>
    <source>
        <strain evidence="6 7">FP607</strain>
    </source>
</reference>
<evidence type="ECO:0000256" key="1">
    <source>
        <dbReference type="ARBA" id="ARBA00009437"/>
    </source>
</evidence>
<evidence type="ECO:0000313" key="7">
    <source>
        <dbReference type="Proteomes" id="UP001230768"/>
    </source>
</evidence>
<organism evidence="6 7">
    <name type="scientific">Pseudomonas wuhanensis</name>
    <dbReference type="NCBI Taxonomy" id="2954098"/>
    <lineage>
        <taxon>Bacteria</taxon>
        <taxon>Pseudomonadati</taxon>
        <taxon>Pseudomonadota</taxon>
        <taxon>Gammaproteobacteria</taxon>
        <taxon>Pseudomonadales</taxon>
        <taxon>Pseudomonadaceae</taxon>
        <taxon>Pseudomonas</taxon>
    </lineage>
</organism>
<dbReference type="SUPFAM" id="SSF53850">
    <property type="entry name" value="Periplasmic binding protein-like II"/>
    <property type="match status" value="1"/>
</dbReference>
<evidence type="ECO:0000256" key="4">
    <source>
        <dbReference type="ARBA" id="ARBA00023163"/>
    </source>
</evidence>